<evidence type="ECO:0000313" key="1">
    <source>
        <dbReference type="EMBL" id="KAJ7609166.1"/>
    </source>
</evidence>
<accession>A0AAD7B3S8</accession>
<dbReference type="EMBL" id="JARKIF010000042">
    <property type="protein sequence ID" value="KAJ7609166.1"/>
    <property type="molecule type" value="Genomic_DNA"/>
</dbReference>
<dbReference type="Proteomes" id="UP001221142">
    <property type="component" value="Unassembled WGS sequence"/>
</dbReference>
<comment type="caution">
    <text evidence="1">The sequence shown here is derived from an EMBL/GenBank/DDBJ whole genome shotgun (WGS) entry which is preliminary data.</text>
</comment>
<sequence>MENPSRARYALDSAYPHRRIFAMSNTTTPSVRSVACGLPSTLKRPLDRADELHGKIIAFTARPPPFRIGTFFPTKVRSIRIFANPFDDIVLPYHCCCSAAEKRAQQRAREEAQREREGAERRKGAKNAPFFALPPCRLPVTGMCSSSVRDEEAAPPTVAKKAIFRHDLVDPQAAVVPLPDLVNKPSGIDG</sequence>
<protein>
    <submittedName>
        <fullName evidence="1">Uncharacterized protein</fullName>
    </submittedName>
</protein>
<proteinExistence type="predicted"/>
<keyword evidence="2" id="KW-1185">Reference proteome</keyword>
<organism evidence="1 2">
    <name type="scientific">Roridomyces roridus</name>
    <dbReference type="NCBI Taxonomy" id="1738132"/>
    <lineage>
        <taxon>Eukaryota</taxon>
        <taxon>Fungi</taxon>
        <taxon>Dikarya</taxon>
        <taxon>Basidiomycota</taxon>
        <taxon>Agaricomycotina</taxon>
        <taxon>Agaricomycetes</taxon>
        <taxon>Agaricomycetidae</taxon>
        <taxon>Agaricales</taxon>
        <taxon>Marasmiineae</taxon>
        <taxon>Mycenaceae</taxon>
        <taxon>Roridomyces</taxon>
    </lineage>
</organism>
<gene>
    <name evidence="1" type="ORF">FB45DRAFT_1039316</name>
</gene>
<name>A0AAD7B3S8_9AGAR</name>
<reference evidence="1" key="1">
    <citation type="submission" date="2023-03" db="EMBL/GenBank/DDBJ databases">
        <title>Massive genome expansion in bonnet fungi (Mycena s.s.) driven by repeated elements and novel gene families across ecological guilds.</title>
        <authorList>
            <consortium name="Lawrence Berkeley National Laboratory"/>
            <person name="Harder C.B."/>
            <person name="Miyauchi S."/>
            <person name="Viragh M."/>
            <person name="Kuo A."/>
            <person name="Thoen E."/>
            <person name="Andreopoulos B."/>
            <person name="Lu D."/>
            <person name="Skrede I."/>
            <person name="Drula E."/>
            <person name="Henrissat B."/>
            <person name="Morin E."/>
            <person name="Kohler A."/>
            <person name="Barry K."/>
            <person name="LaButti K."/>
            <person name="Morin E."/>
            <person name="Salamov A."/>
            <person name="Lipzen A."/>
            <person name="Mereny Z."/>
            <person name="Hegedus B."/>
            <person name="Baldrian P."/>
            <person name="Stursova M."/>
            <person name="Weitz H."/>
            <person name="Taylor A."/>
            <person name="Grigoriev I.V."/>
            <person name="Nagy L.G."/>
            <person name="Martin F."/>
            <person name="Kauserud H."/>
        </authorList>
    </citation>
    <scope>NUCLEOTIDE SEQUENCE</scope>
    <source>
        <strain evidence="1">9284</strain>
    </source>
</reference>
<dbReference type="AlphaFoldDB" id="A0AAD7B3S8"/>
<evidence type="ECO:0000313" key="2">
    <source>
        <dbReference type="Proteomes" id="UP001221142"/>
    </source>
</evidence>